<dbReference type="Proteomes" id="UP000298246">
    <property type="component" value="Unassembled WGS sequence"/>
</dbReference>
<dbReference type="InterPro" id="IPR039429">
    <property type="entry name" value="SHMT-like_dom"/>
</dbReference>
<comment type="subunit">
    <text evidence="6">Homodimer.</text>
</comment>
<keyword evidence="3 6" id="KW-0554">One-carbon metabolism</keyword>
<dbReference type="GO" id="GO:0019264">
    <property type="term" value="P:glycine biosynthetic process from serine"/>
    <property type="evidence" value="ECO:0007669"/>
    <property type="project" value="InterPro"/>
</dbReference>
<dbReference type="GO" id="GO:0030170">
    <property type="term" value="F:pyridoxal phosphate binding"/>
    <property type="evidence" value="ECO:0007669"/>
    <property type="project" value="UniProtKB-UniRule"/>
</dbReference>
<evidence type="ECO:0000256" key="7">
    <source>
        <dbReference type="PIRSR" id="PIRSR000412-50"/>
    </source>
</evidence>
<dbReference type="Gene3D" id="3.90.1150.10">
    <property type="entry name" value="Aspartate Aminotransferase, domain 1"/>
    <property type="match status" value="1"/>
</dbReference>
<comment type="similarity">
    <text evidence="2 6">Belongs to the SHMT family.</text>
</comment>
<dbReference type="GO" id="GO:0032259">
    <property type="term" value="P:methylation"/>
    <property type="evidence" value="ECO:0007669"/>
    <property type="project" value="UniProtKB-KW"/>
</dbReference>
<dbReference type="PIRSF" id="PIRSF000412">
    <property type="entry name" value="SHMT"/>
    <property type="match status" value="1"/>
</dbReference>
<dbReference type="InterPro" id="IPR015422">
    <property type="entry name" value="PyrdxlP-dep_Trfase_small"/>
</dbReference>
<dbReference type="Pfam" id="PF00464">
    <property type="entry name" value="SHMT"/>
    <property type="match status" value="1"/>
</dbReference>
<comment type="caution">
    <text evidence="9">The sequence shown here is derived from an EMBL/GenBank/DDBJ whole genome shotgun (WGS) entry which is preliminary data.</text>
</comment>
<evidence type="ECO:0000256" key="4">
    <source>
        <dbReference type="ARBA" id="ARBA00022605"/>
    </source>
</evidence>
<evidence type="ECO:0000256" key="6">
    <source>
        <dbReference type="HAMAP-Rule" id="MF_00051"/>
    </source>
</evidence>
<sequence length="454" mass="49364">MNIPALQENRTRSVALPVFSKYAAELLVENDPKLADLLSEEYARQMSTLSLVAASSTQHPSVLAASGSVLSNLTTEGYPGARYHGGCEIADQIELLAIERAKKLFNAQYVNVQPHSGTSANEIVIFNLLNPGDTILGLHINAGGHLSHGAKASTISKYFNCINYGLTEQGILDYDDIYRLAQQHRPKLIICGASAYPRAIDFAKFREISDSVGAFLLADISHIAGLVAARLHESPIDHAHFTTTSTYKQLLGPRGGLIMMGKDYMCTSDSNKNLKQIIDRGTFPGFQGTPDLAGIAAKARALDYASTPAFVEYANNIVHQAAKLCNLFLKKGYSILTGGTDNHLFLINVKEMGLTGVVAERALESCGLIVNKNIIPGDTEPPTITSGLRIGTNNTAMRGITDADLVECADLIDQVLRSTRLLTSSTYMLEHHVKTHVRSRVHTLAEYRPIPKYL</sequence>
<reference evidence="9 10" key="1">
    <citation type="submission" date="2017-03" db="EMBL/GenBank/DDBJ databases">
        <title>Isolation of Levoglucosan Utilizing Bacteria.</title>
        <authorList>
            <person name="Arya A.S."/>
        </authorList>
    </citation>
    <scope>NUCLEOTIDE SEQUENCE [LARGE SCALE GENOMIC DNA]</scope>
    <source>
        <strain evidence="9 10">MEC069</strain>
    </source>
</reference>
<dbReference type="InterPro" id="IPR015421">
    <property type="entry name" value="PyrdxlP-dep_Trfase_major"/>
</dbReference>
<dbReference type="GO" id="GO:0005829">
    <property type="term" value="C:cytosol"/>
    <property type="evidence" value="ECO:0007669"/>
    <property type="project" value="TreeGrafter"/>
</dbReference>
<feature type="modified residue" description="N6-(pyridoxal phosphate)lysine" evidence="6 7">
    <location>
        <position position="248"/>
    </location>
</feature>
<comment type="catalytic activity">
    <reaction evidence="6">
        <text>(6R)-5,10-methylene-5,6,7,8-tetrahydrofolate + glycine + H2O = (6S)-5,6,7,8-tetrahydrofolate + L-serine</text>
        <dbReference type="Rhea" id="RHEA:15481"/>
        <dbReference type="ChEBI" id="CHEBI:15377"/>
        <dbReference type="ChEBI" id="CHEBI:15636"/>
        <dbReference type="ChEBI" id="CHEBI:33384"/>
        <dbReference type="ChEBI" id="CHEBI:57305"/>
        <dbReference type="ChEBI" id="CHEBI:57453"/>
        <dbReference type="EC" id="2.1.2.1"/>
    </reaction>
</comment>
<dbReference type="EC" id="2.1.2.1" evidence="6"/>
<keyword evidence="6 9" id="KW-0808">Transferase</keyword>
<keyword evidence="9" id="KW-0489">Methyltransferase</keyword>
<feature type="binding site" evidence="6">
    <location>
        <begin position="144"/>
        <end position="146"/>
    </location>
    <ligand>
        <name>(6S)-5,6,7,8-tetrahydrofolate</name>
        <dbReference type="ChEBI" id="CHEBI:57453"/>
    </ligand>
</feature>
<dbReference type="SUPFAM" id="SSF53383">
    <property type="entry name" value="PLP-dependent transferases"/>
    <property type="match status" value="1"/>
</dbReference>
<dbReference type="RefSeq" id="WP_134756861.1">
    <property type="nucleotide sequence ID" value="NZ_MYFO02000009.1"/>
</dbReference>
<comment type="subcellular location">
    <subcellularLocation>
        <location evidence="6">Cytoplasm</location>
    </subcellularLocation>
</comment>
<proteinExistence type="inferred from homology"/>
<dbReference type="GO" id="GO:0035999">
    <property type="term" value="P:tetrahydrofolate interconversion"/>
    <property type="evidence" value="ECO:0007669"/>
    <property type="project" value="UniProtKB-UniRule"/>
</dbReference>
<dbReference type="EMBL" id="MYFO01000043">
    <property type="protein sequence ID" value="TFE83775.1"/>
    <property type="molecule type" value="Genomic_DNA"/>
</dbReference>
<comment type="caution">
    <text evidence="6">Lacks conserved residue(s) required for the propagation of feature annotation.</text>
</comment>
<comment type="pathway">
    <text evidence="6">One-carbon metabolism; tetrahydrofolate interconversion.</text>
</comment>
<evidence type="ECO:0000256" key="2">
    <source>
        <dbReference type="ARBA" id="ARBA00006376"/>
    </source>
</evidence>
<dbReference type="GO" id="GO:0008168">
    <property type="term" value="F:methyltransferase activity"/>
    <property type="evidence" value="ECO:0007669"/>
    <property type="project" value="UniProtKB-KW"/>
</dbReference>
<evidence type="ECO:0000259" key="8">
    <source>
        <dbReference type="Pfam" id="PF00464"/>
    </source>
</evidence>
<feature type="domain" description="Serine hydroxymethyltransferase-like" evidence="8">
    <location>
        <begin position="28"/>
        <end position="412"/>
    </location>
</feature>
<keyword evidence="4" id="KW-0028">Amino-acid biosynthesis</keyword>
<dbReference type="InterPro" id="IPR049943">
    <property type="entry name" value="Ser_HO-MeTrfase-like"/>
</dbReference>
<dbReference type="InterPro" id="IPR001085">
    <property type="entry name" value="Ser_HO-MeTrfase"/>
</dbReference>
<evidence type="ECO:0000256" key="5">
    <source>
        <dbReference type="ARBA" id="ARBA00022898"/>
    </source>
</evidence>
<evidence type="ECO:0000256" key="1">
    <source>
        <dbReference type="ARBA" id="ARBA00001933"/>
    </source>
</evidence>
<dbReference type="PANTHER" id="PTHR11680">
    <property type="entry name" value="SERINE HYDROXYMETHYLTRANSFERASE"/>
    <property type="match status" value="1"/>
</dbReference>
<dbReference type="PANTHER" id="PTHR11680:SF35">
    <property type="entry name" value="SERINE HYDROXYMETHYLTRANSFERASE 1"/>
    <property type="match status" value="1"/>
</dbReference>
<keyword evidence="5 6" id="KW-0663">Pyridoxal phosphate</keyword>
<evidence type="ECO:0000256" key="3">
    <source>
        <dbReference type="ARBA" id="ARBA00022563"/>
    </source>
</evidence>
<comment type="function">
    <text evidence="6">Catalyzes the reversible interconversion of serine and glycine with tetrahydrofolate (THF) serving as the one-carbon carrier. This reaction serves as the major source of one-carbon groups required for the biosynthesis of purines, thymidylate, methionine, and other important biomolecules.</text>
</comment>
<dbReference type="OrthoDB" id="9803846at2"/>
<organism evidence="9 10">
    <name type="scientific">Paenibacillus athensensis</name>
    <dbReference type="NCBI Taxonomy" id="1967502"/>
    <lineage>
        <taxon>Bacteria</taxon>
        <taxon>Bacillati</taxon>
        <taxon>Bacillota</taxon>
        <taxon>Bacilli</taxon>
        <taxon>Bacillales</taxon>
        <taxon>Paenibacillaceae</taxon>
        <taxon>Paenibacillus</taxon>
    </lineage>
</organism>
<dbReference type="HAMAP" id="MF_00051">
    <property type="entry name" value="SHMT"/>
    <property type="match status" value="1"/>
</dbReference>
<gene>
    <name evidence="6 9" type="primary">glyA</name>
    <name evidence="9" type="ORF">B5M42_22115</name>
</gene>
<dbReference type="Gene3D" id="3.40.640.10">
    <property type="entry name" value="Type I PLP-dependent aspartate aminotransferase-like (Major domain)"/>
    <property type="match status" value="1"/>
</dbReference>
<keyword evidence="6" id="KW-0963">Cytoplasm</keyword>
<evidence type="ECO:0000313" key="9">
    <source>
        <dbReference type="EMBL" id="TFE83775.1"/>
    </source>
</evidence>
<dbReference type="CDD" id="cd00378">
    <property type="entry name" value="SHMT"/>
    <property type="match status" value="1"/>
</dbReference>
<keyword evidence="10" id="KW-1185">Reference proteome</keyword>
<dbReference type="UniPathway" id="UPA00193"/>
<evidence type="ECO:0000313" key="10">
    <source>
        <dbReference type="Proteomes" id="UP000298246"/>
    </source>
</evidence>
<dbReference type="AlphaFoldDB" id="A0A4Y8PTG0"/>
<dbReference type="InterPro" id="IPR015424">
    <property type="entry name" value="PyrdxlP-dep_Trfase"/>
</dbReference>
<dbReference type="GO" id="GO:0004372">
    <property type="term" value="F:glycine hydroxymethyltransferase activity"/>
    <property type="evidence" value="ECO:0007669"/>
    <property type="project" value="UniProtKB-EC"/>
</dbReference>
<accession>A0A4Y8PTG0</accession>
<dbReference type="NCBIfam" id="NF000586">
    <property type="entry name" value="PRK00011.1"/>
    <property type="match status" value="1"/>
</dbReference>
<name>A0A4Y8PTG0_9BACL</name>
<comment type="cofactor">
    <cofactor evidence="1 6 7">
        <name>pyridoxal 5'-phosphate</name>
        <dbReference type="ChEBI" id="CHEBI:597326"/>
    </cofactor>
</comment>
<protein>
    <recommendedName>
        <fullName evidence="6">Probable serine hydroxymethyltransferase</fullName>
        <shortName evidence="6">SHMT</shortName>
        <shortName evidence="6">Serine methylase</shortName>
        <ecNumber evidence="6">2.1.2.1</ecNumber>
    </recommendedName>
</protein>